<protein>
    <recommendedName>
        <fullName evidence="5">Restriction of telomere capping protein 4</fullName>
    </recommendedName>
</protein>
<evidence type="ECO:0000256" key="3">
    <source>
        <dbReference type="ARBA" id="ARBA00004496"/>
    </source>
</evidence>
<comment type="similarity">
    <text evidence="4">Belongs to the RTC4 family.</text>
</comment>
<keyword evidence="6" id="KW-0963">Cytoplasm</keyword>
<gene>
    <name evidence="9" type="ORF">RFULGI_LOCUS15566</name>
</gene>
<evidence type="ECO:0000256" key="4">
    <source>
        <dbReference type="ARBA" id="ARBA00009461"/>
    </source>
</evidence>
<comment type="subcellular location">
    <subcellularLocation>
        <location evidence="3">Cytoplasm</location>
    </subcellularLocation>
    <subcellularLocation>
        <location evidence="2">Nucleus</location>
    </subcellularLocation>
</comment>
<dbReference type="Pfam" id="PF14474">
    <property type="entry name" value="RTC4"/>
    <property type="match status" value="1"/>
</dbReference>
<dbReference type="InterPro" id="IPR028094">
    <property type="entry name" value="RTC4_C"/>
</dbReference>
<reference evidence="9" key="1">
    <citation type="submission" date="2021-06" db="EMBL/GenBank/DDBJ databases">
        <authorList>
            <person name="Kallberg Y."/>
            <person name="Tangrot J."/>
            <person name="Rosling A."/>
        </authorList>
    </citation>
    <scope>NUCLEOTIDE SEQUENCE</scope>
    <source>
        <strain evidence="9">IN212</strain>
    </source>
</reference>
<evidence type="ECO:0000256" key="7">
    <source>
        <dbReference type="ARBA" id="ARBA00023242"/>
    </source>
</evidence>
<dbReference type="GO" id="GO:0005737">
    <property type="term" value="C:cytoplasm"/>
    <property type="evidence" value="ECO:0007669"/>
    <property type="project" value="UniProtKB-SubCell"/>
</dbReference>
<dbReference type="AlphaFoldDB" id="A0A9N9NW64"/>
<feature type="non-terminal residue" evidence="9">
    <location>
        <position position="1"/>
    </location>
</feature>
<feature type="domain" description="Restriction of telomere capping protein 4 C-terminal" evidence="8">
    <location>
        <begin position="7"/>
        <end position="72"/>
    </location>
</feature>
<evidence type="ECO:0000313" key="9">
    <source>
        <dbReference type="EMBL" id="CAG8777964.1"/>
    </source>
</evidence>
<dbReference type="PANTHER" id="PTHR41391:SF1">
    <property type="entry name" value="RESTRICTION OF TELOMERE CAPPING PROTEIN 4"/>
    <property type="match status" value="1"/>
</dbReference>
<comment type="caution">
    <text evidence="9">The sequence shown here is derived from an EMBL/GenBank/DDBJ whole genome shotgun (WGS) entry which is preliminary data.</text>
</comment>
<dbReference type="OrthoDB" id="128308at2759"/>
<dbReference type="Proteomes" id="UP000789396">
    <property type="component" value="Unassembled WGS sequence"/>
</dbReference>
<evidence type="ECO:0000256" key="5">
    <source>
        <dbReference type="ARBA" id="ARBA00015162"/>
    </source>
</evidence>
<evidence type="ECO:0000256" key="6">
    <source>
        <dbReference type="ARBA" id="ARBA00022490"/>
    </source>
</evidence>
<proteinExistence type="inferred from homology"/>
<evidence type="ECO:0000259" key="8">
    <source>
        <dbReference type="Pfam" id="PF14474"/>
    </source>
</evidence>
<comment type="function">
    <text evidence="1">May be involved in a process influencing telomere capping.</text>
</comment>
<evidence type="ECO:0000256" key="1">
    <source>
        <dbReference type="ARBA" id="ARBA00002738"/>
    </source>
</evidence>
<evidence type="ECO:0000256" key="2">
    <source>
        <dbReference type="ARBA" id="ARBA00004123"/>
    </source>
</evidence>
<keyword evidence="7" id="KW-0539">Nucleus</keyword>
<dbReference type="PANTHER" id="PTHR41391">
    <property type="entry name" value="RESTRICTION OF TELOMERE CAPPING PROTEIN 4"/>
    <property type="match status" value="1"/>
</dbReference>
<dbReference type="EMBL" id="CAJVPZ010050709">
    <property type="protein sequence ID" value="CAG8777964.1"/>
    <property type="molecule type" value="Genomic_DNA"/>
</dbReference>
<organism evidence="9 10">
    <name type="scientific">Racocetra fulgida</name>
    <dbReference type="NCBI Taxonomy" id="60492"/>
    <lineage>
        <taxon>Eukaryota</taxon>
        <taxon>Fungi</taxon>
        <taxon>Fungi incertae sedis</taxon>
        <taxon>Mucoromycota</taxon>
        <taxon>Glomeromycotina</taxon>
        <taxon>Glomeromycetes</taxon>
        <taxon>Diversisporales</taxon>
        <taxon>Gigasporaceae</taxon>
        <taxon>Racocetra</taxon>
    </lineage>
</organism>
<accession>A0A9N9NW64</accession>
<dbReference type="GO" id="GO:0005634">
    <property type="term" value="C:nucleus"/>
    <property type="evidence" value="ECO:0007669"/>
    <property type="project" value="UniProtKB-SubCell"/>
</dbReference>
<keyword evidence="10" id="KW-1185">Reference proteome</keyword>
<name>A0A9N9NW64_9GLOM</name>
<evidence type="ECO:0000313" key="10">
    <source>
        <dbReference type="Proteomes" id="UP000789396"/>
    </source>
</evidence>
<sequence>GMFIIRSTLNILIESKKLTYKMTKPQNPEEYLSEVLVPETAVRLIAQDRQIGLEEAKKVMADSAEFGMYVHDIELEDLELK</sequence>
<dbReference type="InterPro" id="IPR039024">
    <property type="entry name" value="RTC4"/>
</dbReference>